<evidence type="ECO:0000256" key="6">
    <source>
        <dbReference type="ARBA" id="ARBA00038219"/>
    </source>
</evidence>
<dbReference type="HOGENOM" id="CLU_049782_0_0_1"/>
<dbReference type="InParanoid" id="H0EMS6"/>
<evidence type="ECO:0000313" key="9">
    <source>
        <dbReference type="EMBL" id="EHL00155.1"/>
    </source>
</evidence>
<comment type="subcellular location">
    <subcellularLocation>
        <location evidence="1">Secreted</location>
        <location evidence="1">Cell wall</location>
    </subcellularLocation>
</comment>
<keyword evidence="4 7" id="KW-0732">Signal</keyword>
<dbReference type="Pfam" id="PF22799">
    <property type="entry name" value="PIR1-like_C"/>
    <property type="match status" value="1"/>
</dbReference>
<dbReference type="GO" id="GO:0005199">
    <property type="term" value="F:structural constituent of cell wall"/>
    <property type="evidence" value="ECO:0007669"/>
    <property type="project" value="InterPro"/>
</dbReference>
<evidence type="ECO:0000256" key="7">
    <source>
        <dbReference type="SAM" id="SignalP"/>
    </source>
</evidence>
<reference evidence="9 10" key="1">
    <citation type="journal article" date="2012" name="Eukaryot. Cell">
        <title>Genome sequence of the fungus Glarea lozoyensis: the first genome sequence of a species from the Helotiaceae family.</title>
        <authorList>
            <person name="Youssar L."/>
            <person name="Gruening B.A."/>
            <person name="Erxleben A."/>
            <person name="Guenther S."/>
            <person name="Huettel W."/>
        </authorList>
    </citation>
    <scope>NUCLEOTIDE SEQUENCE [LARGE SCALE GENOMIC DNA]</scope>
    <source>
        <strain evidence="10">ATCC 74030 / MF5533</strain>
    </source>
</reference>
<evidence type="ECO:0000256" key="4">
    <source>
        <dbReference type="ARBA" id="ARBA00022729"/>
    </source>
</evidence>
<name>H0EMS6_GLAL7</name>
<feature type="chain" id="PRO_5003532395" evidence="7">
    <location>
        <begin position="17"/>
        <end position="352"/>
    </location>
</feature>
<dbReference type="PANTHER" id="PTHR47254">
    <property type="entry name" value="CELL WALL MANNOPROTEIN CIS3-RELATED"/>
    <property type="match status" value="1"/>
</dbReference>
<comment type="caution">
    <text evidence="9">The sequence shown here is derived from an EMBL/GenBank/DDBJ whole genome shotgun (WGS) entry which is preliminary data.</text>
</comment>
<gene>
    <name evidence="9" type="ORF">M7I_3923</name>
</gene>
<dbReference type="InterPro" id="IPR051153">
    <property type="entry name" value="Yeast_CWMannoprotein_PIR"/>
</dbReference>
<dbReference type="PANTHER" id="PTHR47254:SF1">
    <property type="entry name" value="CELL WALL MANNOPROTEIN CIS3-RELATED"/>
    <property type="match status" value="1"/>
</dbReference>
<dbReference type="GO" id="GO:0009277">
    <property type="term" value="C:fungal-type cell wall"/>
    <property type="evidence" value="ECO:0007669"/>
    <property type="project" value="TreeGrafter"/>
</dbReference>
<proteinExistence type="inferred from homology"/>
<accession>H0EMS6</accession>
<keyword evidence="3" id="KW-0964">Secreted</keyword>
<feature type="signal peptide" evidence="7">
    <location>
        <begin position="1"/>
        <end position="16"/>
    </location>
</feature>
<protein>
    <submittedName>
        <fullName evidence="9">Putative Cell wall mannoprotein PIR3</fullName>
    </submittedName>
</protein>
<evidence type="ECO:0000256" key="3">
    <source>
        <dbReference type="ARBA" id="ARBA00022525"/>
    </source>
</evidence>
<dbReference type="GO" id="GO:0031505">
    <property type="term" value="P:fungal-type cell wall organization"/>
    <property type="evidence" value="ECO:0007669"/>
    <property type="project" value="UniProtKB-ARBA"/>
</dbReference>
<evidence type="ECO:0000256" key="1">
    <source>
        <dbReference type="ARBA" id="ARBA00004191"/>
    </source>
</evidence>
<dbReference type="Proteomes" id="UP000005446">
    <property type="component" value="Unassembled WGS sequence"/>
</dbReference>
<dbReference type="PROSITE" id="PS50256">
    <property type="entry name" value="PIR_REPEAT_2"/>
    <property type="match status" value="7"/>
</dbReference>
<dbReference type="EMBL" id="AGUE01000094">
    <property type="protein sequence ID" value="EHL00155.1"/>
    <property type="molecule type" value="Genomic_DNA"/>
</dbReference>
<dbReference type="InterPro" id="IPR000420">
    <property type="entry name" value="Yeast_PIR_rpt"/>
</dbReference>
<comment type="similarity">
    <text evidence="6">Belongs to the PIR protein family.</text>
</comment>
<keyword evidence="2" id="KW-0134">Cell wall</keyword>
<dbReference type="AlphaFoldDB" id="H0EMS6"/>
<evidence type="ECO:0000313" key="10">
    <source>
        <dbReference type="Proteomes" id="UP000005446"/>
    </source>
</evidence>
<keyword evidence="10" id="KW-1185">Reference proteome</keyword>
<dbReference type="InterPro" id="IPR054508">
    <property type="entry name" value="PIR1-like_C"/>
</dbReference>
<dbReference type="Pfam" id="PF00399">
    <property type="entry name" value="PIR"/>
    <property type="match status" value="7"/>
</dbReference>
<feature type="domain" description="Cell wall mannoprotein PIR1-like C-terminal" evidence="8">
    <location>
        <begin position="76"/>
        <end position="149"/>
    </location>
</feature>
<evidence type="ECO:0000256" key="2">
    <source>
        <dbReference type="ARBA" id="ARBA00022512"/>
    </source>
</evidence>
<sequence>MHTTFALAALAAVAYARPQGVTENISPETSAPQGCSPSHSGSFQIQAVNVTTSSSNAKRQNSCGSEGVLTVDLADGVLTDSQGRTGYIAANYQFQFDKPAQTGAIYTAGWSSCGNGSLALGGSAVFYQCYSGGFYNLYDRHWAAQCNPIYLDILPCSGSSTGSTTGAASQIGDGQPQVSTAASAPISQISDGQPQATSAVAPITQIGDGQIQAPTSIPPVALPSPISQISDGQIQVPTGVATPISQISDGQIQVPTTIAPVPLPTPISQISDGQIQVPTTVATPISQISDGQVQVPTAVAPAPTGGIVSQIPDGQIQTNATSSPLPYTGAASSVAGSQVAALIVAVAAAAFL</sequence>
<keyword evidence="5" id="KW-0677">Repeat</keyword>
<dbReference type="OrthoDB" id="5415592at2759"/>
<organism evidence="9 10">
    <name type="scientific">Glarea lozoyensis (strain ATCC 74030 / MF5533)</name>
    <dbReference type="NCBI Taxonomy" id="1104152"/>
    <lineage>
        <taxon>Eukaryota</taxon>
        <taxon>Fungi</taxon>
        <taxon>Dikarya</taxon>
        <taxon>Ascomycota</taxon>
        <taxon>Pezizomycotina</taxon>
        <taxon>Leotiomycetes</taxon>
        <taxon>Helotiales</taxon>
        <taxon>Helotiaceae</taxon>
        <taxon>Glarea</taxon>
    </lineage>
</organism>
<evidence type="ECO:0000259" key="8">
    <source>
        <dbReference type="Pfam" id="PF22799"/>
    </source>
</evidence>
<evidence type="ECO:0000256" key="5">
    <source>
        <dbReference type="ARBA" id="ARBA00022737"/>
    </source>
</evidence>